<dbReference type="EMBL" id="CP089983">
    <property type="protein sequence ID" value="WXB09240.1"/>
    <property type="molecule type" value="Genomic_DNA"/>
</dbReference>
<proteinExistence type="predicted"/>
<reference evidence="1" key="1">
    <citation type="submission" date="2021-12" db="EMBL/GenBank/DDBJ databases">
        <title>Discovery of the Pendulisporaceae a myxobacterial family with distinct sporulation behavior and unique specialized metabolism.</title>
        <authorList>
            <person name="Garcia R."/>
            <person name="Popoff A."/>
            <person name="Bader C.D."/>
            <person name="Loehr J."/>
            <person name="Walesch S."/>
            <person name="Walt C."/>
            <person name="Boldt J."/>
            <person name="Bunk B."/>
            <person name="Haeckl F.J.F.P.J."/>
            <person name="Gunesch A.P."/>
            <person name="Birkelbach J."/>
            <person name="Nuebel U."/>
            <person name="Pietschmann T."/>
            <person name="Bach T."/>
            <person name="Mueller R."/>
        </authorList>
    </citation>
    <scope>NUCLEOTIDE SEQUENCE</scope>
    <source>
        <strain evidence="1">MSr11367</strain>
    </source>
</reference>
<protein>
    <submittedName>
        <fullName evidence="1">Uncharacterized protein</fullName>
    </submittedName>
</protein>
<gene>
    <name evidence="1" type="ORF">LVJ94_18640</name>
</gene>
<accession>A0ABZ2LJB9</accession>
<organism evidence="1 2">
    <name type="scientific">Pendulispora rubella</name>
    <dbReference type="NCBI Taxonomy" id="2741070"/>
    <lineage>
        <taxon>Bacteria</taxon>
        <taxon>Pseudomonadati</taxon>
        <taxon>Myxococcota</taxon>
        <taxon>Myxococcia</taxon>
        <taxon>Myxococcales</taxon>
        <taxon>Sorangiineae</taxon>
        <taxon>Pendulisporaceae</taxon>
        <taxon>Pendulispora</taxon>
    </lineage>
</organism>
<evidence type="ECO:0000313" key="1">
    <source>
        <dbReference type="EMBL" id="WXB09240.1"/>
    </source>
</evidence>
<evidence type="ECO:0000313" key="2">
    <source>
        <dbReference type="Proteomes" id="UP001374803"/>
    </source>
</evidence>
<name>A0ABZ2LJB9_9BACT</name>
<dbReference type="Proteomes" id="UP001374803">
    <property type="component" value="Chromosome"/>
</dbReference>
<sequence>MATNGRPSGPTPCRDAVGRLDSVGIRGEGRPHAVYGFDLRVTNPAGSPRWLVFPETFPREGRQLPAPGRGTVERLEAVRLAGRGRVVAVHAWGAGGFRAIYLPPGAKAVLNELPILADWTMPYATAKIEIIVAHEILVDDVPLASWVQGSLLAGPDSDVSLGSDPSAHLELVKPLPAGGHTVTIQDDCRTTAQAILKHEDF</sequence>
<dbReference type="RefSeq" id="WP_394838911.1">
    <property type="nucleotide sequence ID" value="NZ_CP089929.1"/>
</dbReference>
<keyword evidence="2" id="KW-1185">Reference proteome</keyword>